<evidence type="ECO:0000256" key="2">
    <source>
        <dbReference type="SAM" id="Phobius"/>
    </source>
</evidence>
<evidence type="ECO:0000256" key="1">
    <source>
        <dbReference type="SAM" id="MobiDB-lite"/>
    </source>
</evidence>
<organism evidence="3 4">
    <name type="scientific">Lactuca virosa</name>
    <dbReference type="NCBI Taxonomy" id="75947"/>
    <lineage>
        <taxon>Eukaryota</taxon>
        <taxon>Viridiplantae</taxon>
        <taxon>Streptophyta</taxon>
        <taxon>Embryophyta</taxon>
        <taxon>Tracheophyta</taxon>
        <taxon>Spermatophyta</taxon>
        <taxon>Magnoliopsida</taxon>
        <taxon>eudicotyledons</taxon>
        <taxon>Gunneridae</taxon>
        <taxon>Pentapetalae</taxon>
        <taxon>asterids</taxon>
        <taxon>campanulids</taxon>
        <taxon>Asterales</taxon>
        <taxon>Asteraceae</taxon>
        <taxon>Cichorioideae</taxon>
        <taxon>Cichorieae</taxon>
        <taxon>Lactucinae</taxon>
        <taxon>Lactuca</taxon>
    </lineage>
</organism>
<sequence>MLQEPKPKKQSAPTAKIGSNQKPLSKPESNLDESESSDDSDSSDEEEAPKKLAAVAKNGVVSVLLLLLVVALLCAYELCAAYVTVGSTAPQRISFFESLKRISVRSELKLCNGKSHTDLFVQNEVLDFIHGGDADALAKVATAPPRCLK</sequence>
<feature type="region of interest" description="Disordered" evidence="1">
    <location>
        <begin position="1"/>
        <end position="50"/>
    </location>
</feature>
<keyword evidence="2" id="KW-0812">Transmembrane</keyword>
<feature type="compositionally biased region" description="Polar residues" evidence="1">
    <location>
        <begin position="11"/>
        <end position="23"/>
    </location>
</feature>
<keyword evidence="2" id="KW-0472">Membrane</keyword>
<reference evidence="3 4" key="1">
    <citation type="submission" date="2022-01" db="EMBL/GenBank/DDBJ databases">
        <authorList>
            <person name="Xiong W."/>
            <person name="Schranz E."/>
        </authorList>
    </citation>
    <scope>NUCLEOTIDE SEQUENCE [LARGE SCALE GENOMIC DNA]</scope>
</reference>
<protein>
    <submittedName>
        <fullName evidence="3">Uncharacterized protein</fullName>
    </submittedName>
</protein>
<comment type="caution">
    <text evidence="3">The sequence shown here is derived from an EMBL/GenBank/DDBJ whole genome shotgun (WGS) entry which is preliminary data.</text>
</comment>
<gene>
    <name evidence="3" type="ORF">LVIROSA_LOCUS22100</name>
</gene>
<keyword evidence="2" id="KW-1133">Transmembrane helix</keyword>
<dbReference type="Proteomes" id="UP001157418">
    <property type="component" value="Unassembled WGS sequence"/>
</dbReference>
<dbReference type="EMBL" id="CAKMRJ010004445">
    <property type="protein sequence ID" value="CAH1435679.1"/>
    <property type="molecule type" value="Genomic_DNA"/>
</dbReference>
<evidence type="ECO:0000313" key="3">
    <source>
        <dbReference type="EMBL" id="CAH1435679.1"/>
    </source>
</evidence>
<proteinExistence type="predicted"/>
<name>A0AAU9NCQ5_9ASTR</name>
<keyword evidence="4" id="KW-1185">Reference proteome</keyword>
<evidence type="ECO:0000313" key="4">
    <source>
        <dbReference type="Proteomes" id="UP001157418"/>
    </source>
</evidence>
<dbReference type="AlphaFoldDB" id="A0AAU9NCQ5"/>
<feature type="compositionally biased region" description="Acidic residues" evidence="1">
    <location>
        <begin position="30"/>
        <end position="47"/>
    </location>
</feature>
<feature type="transmembrane region" description="Helical" evidence="2">
    <location>
        <begin position="60"/>
        <end position="83"/>
    </location>
</feature>
<accession>A0AAU9NCQ5</accession>